<keyword evidence="2 5" id="KW-0808">Transferase</keyword>
<dbReference type="AlphaFoldDB" id="A0A852RKF1"/>
<dbReference type="Pfam" id="PF13579">
    <property type="entry name" value="Glyco_trans_4_4"/>
    <property type="match status" value="1"/>
</dbReference>
<dbReference type="PANTHER" id="PTHR45947:SF3">
    <property type="entry name" value="SULFOQUINOVOSYL TRANSFERASE SQD2"/>
    <property type="match status" value="1"/>
</dbReference>
<feature type="domain" description="Glycosyltransferase subfamily 4-like N-terminal" evidence="4">
    <location>
        <begin position="15"/>
        <end position="188"/>
    </location>
</feature>
<keyword evidence="1" id="KW-0328">Glycosyltransferase</keyword>
<name>A0A852RKF1_9ACTN</name>
<evidence type="ECO:0000259" key="3">
    <source>
        <dbReference type="Pfam" id="PF00534"/>
    </source>
</evidence>
<dbReference type="PANTHER" id="PTHR45947">
    <property type="entry name" value="SULFOQUINOVOSYL TRANSFERASE SQD2"/>
    <property type="match status" value="1"/>
</dbReference>
<evidence type="ECO:0000259" key="4">
    <source>
        <dbReference type="Pfam" id="PF13579"/>
    </source>
</evidence>
<evidence type="ECO:0000313" key="5">
    <source>
        <dbReference type="EMBL" id="NYD31555.1"/>
    </source>
</evidence>
<dbReference type="EMBL" id="JACCBF010000001">
    <property type="protein sequence ID" value="NYD31555.1"/>
    <property type="molecule type" value="Genomic_DNA"/>
</dbReference>
<dbReference type="CDD" id="cd03794">
    <property type="entry name" value="GT4_WbuB-like"/>
    <property type="match status" value="1"/>
</dbReference>
<gene>
    <name evidence="5" type="ORF">BJ958_003101</name>
</gene>
<sequence length="409" mass="44791">MRILVHDHSGHPFQAELSRELARRGHDVTHSYVEGYVSGKGRLEAVPGESITFEAIGGAKKVDNQRMAQRLLREVRRGFELVQHVRKVNPDIVMLSNVQIPTLVIFAFVMAVLRRPWVLWHQDVYAVAVRSFTGSKLPKRFALVAWAFEVAERWCSRRAAAIVVIAPSFVPVHEAWGTADKVTVIPNWAPLDEIVPTERKNDWAIEHELDDVATLVYSGTLGLKHNPALLVRLARAVRDEGRKVRLVVVNEGPAVEVLQDEARRLDVPVTLLPFQPYERLPEVLGSGDVLVVLLEQEAGAFSVPSKTLSYLCAGRPVLGLMPGENLASSLVTRAGGLVLPPADGSLAEAASWVSGVLADPELRSELGEASRDLAEQEFALAGCATRFERLLAAQVGATTGDRQSLAKLS</sequence>
<accession>A0A852RKF1</accession>
<evidence type="ECO:0000313" key="6">
    <source>
        <dbReference type="Proteomes" id="UP000582231"/>
    </source>
</evidence>
<comment type="caution">
    <text evidence="5">The sequence shown here is derived from an EMBL/GenBank/DDBJ whole genome shotgun (WGS) entry which is preliminary data.</text>
</comment>
<proteinExistence type="predicted"/>
<organism evidence="5 6">
    <name type="scientific">Nocardioides kongjuensis</name>
    <dbReference type="NCBI Taxonomy" id="349522"/>
    <lineage>
        <taxon>Bacteria</taxon>
        <taxon>Bacillati</taxon>
        <taxon>Actinomycetota</taxon>
        <taxon>Actinomycetes</taxon>
        <taxon>Propionibacteriales</taxon>
        <taxon>Nocardioidaceae</taxon>
        <taxon>Nocardioides</taxon>
    </lineage>
</organism>
<dbReference type="GO" id="GO:0016758">
    <property type="term" value="F:hexosyltransferase activity"/>
    <property type="evidence" value="ECO:0007669"/>
    <property type="project" value="TreeGrafter"/>
</dbReference>
<dbReference type="GO" id="GO:1901137">
    <property type="term" value="P:carbohydrate derivative biosynthetic process"/>
    <property type="evidence" value="ECO:0007669"/>
    <property type="project" value="UniProtKB-ARBA"/>
</dbReference>
<protein>
    <submittedName>
        <fullName evidence="5">Glycosyltransferase involved in cell wall biosynthesis</fullName>
    </submittedName>
</protein>
<feature type="domain" description="Glycosyl transferase family 1" evidence="3">
    <location>
        <begin position="210"/>
        <end position="371"/>
    </location>
</feature>
<dbReference type="RefSeq" id="WP_179727847.1">
    <property type="nucleotide sequence ID" value="NZ_BAABEF010000001.1"/>
</dbReference>
<dbReference type="Proteomes" id="UP000582231">
    <property type="component" value="Unassembled WGS sequence"/>
</dbReference>
<dbReference type="Gene3D" id="3.40.50.2000">
    <property type="entry name" value="Glycogen Phosphorylase B"/>
    <property type="match status" value="2"/>
</dbReference>
<evidence type="ECO:0000256" key="1">
    <source>
        <dbReference type="ARBA" id="ARBA00022676"/>
    </source>
</evidence>
<dbReference type="InterPro" id="IPR050194">
    <property type="entry name" value="Glycosyltransferase_grp1"/>
</dbReference>
<dbReference type="SUPFAM" id="SSF53756">
    <property type="entry name" value="UDP-Glycosyltransferase/glycogen phosphorylase"/>
    <property type="match status" value="1"/>
</dbReference>
<reference evidence="5 6" key="1">
    <citation type="submission" date="2020-07" db="EMBL/GenBank/DDBJ databases">
        <title>Sequencing the genomes of 1000 actinobacteria strains.</title>
        <authorList>
            <person name="Klenk H.-P."/>
        </authorList>
    </citation>
    <scope>NUCLEOTIDE SEQUENCE [LARGE SCALE GENOMIC DNA]</scope>
    <source>
        <strain evidence="5 6">DSM 19082</strain>
    </source>
</reference>
<dbReference type="InterPro" id="IPR028098">
    <property type="entry name" value="Glyco_trans_4-like_N"/>
</dbReference>
<dbReference type="InterPro" id="IPR001296">
    <property type="entry name" value="Glyco_trans_1"/>
</dbReference>
<keyword evidence="6" id="KW-1185">Reference proteome</keyword>
<evidence type="ECO:0000256" key="2">
    <source>
        <dbReference type="ARBA" id="ARBA00022679"/>
    </source>
</evidence>
<dbReference type="Pfam" id="PF00534">
    <property type="entry name" value="Glycos_transf_1"/>
    <property type="match status" value="1"/>
</dbReference>